<evidence type="ECO:0000313" key="4">
    <source>
        <dbReference type="Proteomes" id="UP000813462"/>
    </source>
</evidence>
<dbReference type="AlphaFoldDB" id="A0A978UNT9"/>
<keyword evidence="2" id="KW-0812">Transmembrane</keyword>
<organism evidence="3 4">
    <name type="scientific">Ziziphus jujuba var. spinosa</name>
    <dbReference type="NCBI Taxonomy" id="714518"/>
    <lineage>
        <taxon>Eukaryota</taxon>
        <taxon>Viridiplantae</taxon>
        <taxon>Streptophyta</taxon>
        <taxon>Embryophyta</taxon>
        <taxon>Tracheophyta</taxon>
        <taxon>Spermatophyta</taxon>
        <taxon>Magnoliopsida</taxon>
        <taxon>eudicotyledons</taxon>
        <taxon>Gunneridae</taxon>
        <taxon>Pentapetalae</taxon>
        <taxon>rosids</taxon>
        <taxon>fabids</taxon>
        <taxon>Rosales</taxon>
        <taxon>Rhamnaceae</taxon>
        <taxon>Paliureae</taxon>
        <taxon>Ziziphus</taxon>
    </lineage>
</organism>
<accession>A0A978UNT9</accession>
<keyword evidence="2" id="KW-1133">Transmembrane helix</keyword>
<feature type="transmembrane region" description="Helical" evidence="2">
    <location>
        <begin position="65"/>
        <end position="83"/>
    </location>
</feature>
<keyword evidence="2" id="KW-0472">Membrane</keyword>
<reference evidence="3" key="1">
    <citation type="journal article" date="2021" name="Front. Plant Sci.">
        <title>Chromosome-Scale Genome Assembly for Chinese Sour Jujube and Insights Into Its Genome Evolution and Domestication Signature.</title>
        <authorList>
            <person name="Shen L.-Y."/>
            <person name="Luo H."/>
            <person name="Wang X.-L."/>
            <person name="Wang X.-M."/>
            <person name="Qiu X.-J."/>
            <person name="Liu H."/>
            <person name="Zhou S.-S."/>
            <person name="Jia K.-H."/>
            <person name="Nie S."/>
            <person name="Bao Y.-T."/>
            <person name="Zhang R.-G."/>
            <person name="Yun Q.-Z."/>
            <person name="Chai Y.-H."/>
            <person name="Lu J.-Y."/>
            <person name="Li Y."/>
            <person name="Zhao S.-W."/>
            <person name="Mao J.-F."/>
            <person name="Jia S.-G."/>
            <person name="Mao Y.-M."/>
        </authorList>
    </citation>
    <scope>NUCLEOTIDE SEQUENCE</scope>
    <source>
        <strain evidence="3">AT0</strain>
        <tissue evidence="3">Leaf</tissue>
    </source>
</reference>
<dbReference type="EMBL" id="JAEACU010000010">
    <property type="protein sequence ID" value="KAH7516491.1"/>
    <property type="molecule type" value="Genomic_DNA"/>
</dbReference>
<sequence>MSEAIEMLEGILNSLQVPPKPFLSSPSRLSTDSSNPMTTSKGFKPASIVAFILSMISCIYRHVSYLSGMAVGFILVTVVIVSWSEKEPYQISFGIARGLEYSHRDYKHKNSAF</sequence>
<gene>
    <name evidence="3" type="ORF">FEM48_Zijuj10G0140700</name>
</gene>
<feature type="compositionally biased region" description="Low complexity" evidence="1">
    <location>
        <begin position="24"/>
        <end position="34"/>
    </location>
</feature>
<evidence type="ECO:0000256" key="2">
    <source>
        <dbReference type="SAM" id="Phobius"/>
    </source>
</evidence>
<evidence type="ECO:0000256" key="1">
    <source>
        <dbReference type="SAM" id="MobiDB-lite"/>
    </source>
</evidence>
<feature type="region of interest" description="Disordered" evidence="1">
    <location>
        <begin position="19"/>
        <end position="38"/>
    </location>
</feature>
<evidence type="ECO:0000313" key="3">
    <source>
        <dbReference type="EMBL" id="KAH7516491.1"/>
    </source>
</evidence>
<protein>
    <submittedName>
        <fullName evidence="3">Uncharacterized protein</fullName>
    </submittedName>
</protein>
<proteinExistence type="predicted"/>
<comment type="caution">
    <text evidence="3">The sequence shown here is derived from an EMBL/GenBank/DDBJ whole genome shotgun (WGS) entry which is preliminary data.</text>
</comment>
<name>A0A978UNT9_ZIZJJ</name>
<dbReference type="Proteomes" id="UP000813462">
    <property type="component" value="Unassembled WGS sequence"/>
</dbReference>